<feature type="transmembrane region" description="Helical" evidence="6">
    <location>
        <begin position="271"/>
        <end position="289"/>
    </location>
</feature>
<dbReference type="PANTHER" id="PTHR42826">
    <property type="entry name" value="DICARBOXYLATE TRANSPORTER 2.1, CHLOROPLASTIC"/>
    <property type="match status" value="1"/>
</dbReference>
<feature type="transmembrane region" description="Helical" evidence="6">
    <location>
        <begin position="215"/>
        <end position="238"/>
    </location>
</feature>
<feature type="transmembrane region" description="Helical" evidence="6">
    <location>
        <begin position="324"/>
        <end position="348"/>
    </location>
</feature>
<dbReference type="GO" id="GO:0022857">
    <property type="term" value="F:transmembrane transporter activity"/>
    <property type="evidence" value="ECO:0007669"/>
    <property type="project" value="InterPro"/>
</dbReference>
<feature type="transmembrane region" description="Helical" evidence="6">
    <location>
        <begin position="295"/>
        <end position="312"/>
    </location>
</feature>
<feature type="transmembrane region" description="Helical" evidence="6">
    <location>
        <begin position="34"/>
        <end position="51"/>
    </location>
</feature>
<dbReference type="AlphaFoldDB" id="A0A953LD15"/>
<keyword evidence="5 6" id="KW-0472">Membrane</keyword>
<evidence type="ECO:0000313" key="8">
    <source>
        <dbReference type="Proteomes" id="UP000732377"/>
    </source>
</evidence>
<reference evidence="7" key="1">
    <citation type="submission" date="2017-11" db="EMBL/GenBank/DDBJ databases">
        <title>Three new genomes from thermophilic consortium.</title>
        <authorList>
            <person name="Quaggio R."/>
            <person name="Amgarten D."/>
            <person name="Setubal J.C."/>
        </authorList>
    </citation>
    <scope>NUCLEOTIDE SEQUENCE</scope>
    <source>
        <strain evidence="7">ZCTH01-B2</strain>
    </source>
</reference>
<dbReference type="NCBIfam" id="TIGR00785">
    <property type="entry name" value="dass"/>
    <property type="match status" value="1"/>
</dbReference>
<protein>
    <submittedName>
        <fullName evidence="7">Anion permease</fullName>
    </submittedName>
</protein>
<evidence type="ECO:0000256" key="6">
    <source>
        <dbReference type="SAM" id="Phobius"/>
    </source>
</evidence>
<dbReference type="RefSeq" id="WP_273377616.1">
    <property type="nucleotide sequence ID" value="NZ_PIUK01000007.1"/>
</dbReference>
<dbReference type="Pfam" id="PF00939">
    <property type="entry name" value="Na_sulph_symp"/>
    <property type="match status" value="1"/>
</dbReference>
<keyword evidence="4 6" id="KW-1133">Transmembrane helix</keyword>
<proteinExistence type="inferred from homology"/>
<feature type="transmembrane region" description="Helical" evidence="6">
    <location>
        <begin position="58"/>
        <end position="79"/>
    </location>
</feature>
<evidence type="ECO:0000256" key="1">
    <source>
        <dbReference type="ARBA" id="ARBA00004141"/>
    </source>
</evidence>
<feature type="transmembrane region" description="Helical" evidence="6">
    <location>
        <begin position="85"/>
        <end position="101"/>
    </location>
</feature>
<organism evidence="7 8">
    <name type="scientific">Symbiobacterium thermophilum</name>
    <dbReference type="NCBI Taxonomy" id="2734"/>
    <lineage>
        <taxon>Bacteria</taxon>
        <taxon>Bacillati</taxon>
        <taxon>Bacillota</taxon>
        <taxon>Clostridia</taxon>
        <taxon>Eubacteriales</taxon>
        <taxon>Symbiobacteriaceae</taxon>
        <taxon>Symbiobacterium</taxon>
    </lineage>
</organism>
<evidence type="ECO:0000256" key="2">
    <source>
        <dbReference type="ARBA" id="ARBA00007349"/>
    </source>
</evidence>
<evidence type="ECO:0000256" key="3">
    <source>
        <dbReference type="ARBA" id="ARBA00022692"/>
    </source>
</evidence>
<accession>A0A953LD15</accession>
<feature type="transmembrane region" description="Helical" evidence="6">
    <location>
        <begin position="175"/>
        <end position="195"/>
    </location>
</feature>
<sequence length="472" mass="50681">MRNDDRSKLIRGLICVAVGLIIWFLPAPGDLEPVALHLLGIFVATILGLILQPLPQGAVVITAVAVTAITGTLSIGDALNGFKDSTVWLIVTAFLFARGLIKTGLGRRISFMLVKRFGKSTLGLGYALALSDTVLAPATPSNTARAGGILFPIVRALCFSMGSEPGPTAKRVGQYLMYNSFQICCITSALFFTGVAPNSLIATLAKENFGYEITWLGWLWAALLPGIICIAILPWIYYKIFNPELKYSPEAPALAEKELAKMGPMSTPEKGMLAVFLLTLVLWATSQWTNLNATAIALLGVAILLVIGVLDWQDVLAEKGGWDALIWFGGLVGLATGLSKVGIIGWLASILETSLGGISSWFLAFILVVIAYTYSHYFIASMTAHATAFFVPLALVAISAGAPLEITVLVLGFFNSLNAVMTHYGTGPAPIYFGAGYIDQGTWWKWGFVTSLINLVVWLGAGSLWWKVIGLW</sequence>
<dbReference type="Proteomes" id="UP000732377">
    <property type="component" value="Unassembled WGS sequence"/>
</dbReference>
<dbReference type="InterPro" id="IPR001898">
    <property type="entry name" value="SLC13A/DASS"/>
</dbReference>
<keyword evidence="3 6" id="KW-0812">Transmembrane</keyword>
<dbReference type="PIRSF" id="PIRSF002457">
    <property type="entry name" value="DASS"/>
    <property type="match status" value="1"/>
</dbReference>
<comment type="caution">
    <text evidence="7">The sequence shown here is derived from an EMBL/GenBank/DDBJ whole genome shotgun (WGS) entry which is preliminary data.</text>
</comment>
<feature type="transmembrane region" description="Helical" evidence="6">
    <location>
        <begin position="9"/>
        <end position="28"/>
    </location>
</feature>
<dbReference type="GO" id="GO:0016020">
    <property type="term" value="C:membrane"/>
    <property type="evidence" value="ECO:0007669"/>
    <property type="project" value="UniProtKB-SubCell"/>
</dbReference>
<feature type="transmembrane region" description="Helical" evidence="6">
    <location>
        <begin position="354"/>
        <end position="374"/>
    </location>
</feature>
<comment type="similarity">
    <text evidence="2">Belongs to the SLC13A/DASS transporter (TC 2.A.47) family. DIT1 subfamily.</text>
</comment>
<feature type="transmembrane region" description="Helical" evidence="6">
    <location>
        <begin position="386"/>
        <end position="414"/>
    </location>
</feature>
<feature type="transmembrane region" description="Helical" evidence="6">
    <location>
        <begin position="443"/>
        <end position="466"/>
    </location>
</feature>
<name>A0A953LD15_SYMTR</name>
<evidence type="ECO:0000256" key="4">
    <source>
        <dbReference type="ARBA" id="ARBA00022989"/>
    </source>
</evidence>
<gene>
    <name evidence="7" type="ORF">CWE10_01705</name>
</gene>
<dbReference type="EMBL" id="PIUK01000007">
    <property type="protein sequence ID" value="MBY6274925.1"/>
    <property type="molecule type" value="Genomic_DNA"/>
</dbReference>
<evidence type="ECO:0000313" key="7">
    <source>
        <dbReference type="EMBL" id="MBY6274925.1"/>
    </source>
</evidence>
<dbReference type="InterPro" id="IPR030676">
    <property type="entry name" value="CitT-rel"/>
</dbReference>
<evidence type="ECO:0000256" key="5">
    <source>
        <dbReference type="ARBA" id="ARBA00023136"/>
    </source>
</evidence>
<comment type="subcellular location">
    <subcellularLocation>
        <location evidence="1">Membrane</location>
        <topology evidence="1">Multi-pass membrane protein</topology>
    </subcellularLocation>
</comment>